<dbReference type="AlphaFoldDB" id="A0A7S0NDP5"/>
<dbReference type="Pfam" id="PF05711">
    <property type="entry name" value="TylF"/>
    <property type="match status" value="1"/>
</dbReference>
<evidence type="ECO:0000313" key="1">
    <source>
        <dbReference type="EMBL" id="CAD8507258.1"/>
    </source>
</evidence>
<organism evidence="1">
    <name type="scientific">Hanusia phi</name>
    <dbReference type="NCBI Taxonomy" id="3032"/>
    <lineage>
        <taxon>Eukaryota</taxon>
        <taxon>Cryptophyceae</taxon>
        <taxon>Pyrenomonadales</taxon>
        <taxon>Geminigeraceae</taxon>
        <taxon>Hanusia</taxon>
    </lineage>
</organism>
<gene>
    <name evidence="1" type="ORF">HPHI1048_LOCUS23034</name>
</gene>
<sequence>MLSCLGDNRKIFLADSWEGLPKPKDTRFSLVPSQFHGGEFRKTWDMFTVEYEKWRLFWTEKHKIFPSLALNNSNVLKGLFHQTLPGLLKSHTFSYIKCDGDMYASTYDCIQFLYPKLRCGGYIYFDDYHEFPECKRAVLDYMNTTSQMDHLRFLYSVRQGKQLGIFDQPSEMARAKYEAVFWRKPC</sequence>
<accession>A0A7S0NDP5</accession>
<name>A0A7S0NDP5_9CRYP</name>
<dbReference type="EMBL" id="HBEO01034059">
    <property type="protein sequence ID" value="CAD8507258.1"/>
    <property type="molecule type" value="Transcribed_RNA"/>
</dbReference>
<dbReference type="Gene3D" id="3.40.50.150">
    <property type="entry name" value="Vaccinia Virus protein VP39"/>
    <property type="match status" value="1"/>
</dbReference>
<dbReference type="InterPro" id="IPR029063">
    <property type="entry name" value="SAM-dependent_MTases_sf"/>
</dbReference>
<protein>
    <submittedName>
        <fullName evidence="1">Uncharacterized protein</fullName>
    </submittedName>
</protein>
<dbReference type="PANTHER" id="PTHR40036:SF1">
    <property type="entry name" value="MACROCIN O-METHYLTRANSFERASE"/>
    <property type="match status" value="1"/>
</dbReference>
<reference evidence="1" key="1">
    <citation type="submission" date="2021-01" db="EMBL/GenBank/DDBJ databases">
        <authorList>
            <person name="Corre E."/>
            <person name="Pelletier E."/>
            <person name="Niang G."/>
            <person name="Scheremetjew M."/>
            <person name="Finn R."/>
            <person name="Kale V."/>
            <person name="Holt S."/>
            <person name="Cochrane G."/>
            <person name="Meng A."/>
            <person name="Brown T."/>
            <person name="Cohen L."/>
        </authorList>
    </citation>
    <scope>NUCLEOTIDE SEQUENCE</scope>
    <source>
        <strain evidence="1">CCMP325</strain>
    </source>
</reference>
<dbReference type="InterPro" id="IPR008884">
    <property type="entry name" value="TylF_MeTrfase"/>
</dbReference>
<proteinExistence type="predicted"/>
<dbReference type="PANTHER" id="PTHR40036">
    <property type="entry name" value="MACROCIN O-METHYLTRANSFERASE"/>
    <property type="match status" value="1"/>
</dbReference>